<dbReference type="NCBIfam" id="NF005537">
    <property type="entry name" value="PRK07199.1"/>
    <property type="match status" value="1"/>
</dbReference>
<sequence length="296" mass="30884">MAALILHFDDEAAAAERLAAATGLASACIERHRFPDTELRLRLPSALPPTVVLLRSLANPNEKLVELLLTARTARQLGARRLALVCPYLAYMRQDIAFHPGEVVSQQVIGHFLAGLFDDVITVDPHLHRIDTLEAAIPVAHAVALSGAPLLGALIAAHHDDPLLVGPDAESAQWVAQAAASHGWAYGVCHKRRSGDREVAVELPAGLDPRGRAVVLVDDVASSGHTLARAAEALIARGAASVDVAVTHALFADDAIDVVTAAGVGKVWSTDSVPHASNAVSVAPAVAGAMREIGLA</sequence>
<gene>
    <name evidence="5" type="primary">prs</name>
    <name evidence="5" type="ORF">G3580_16805</name>
</gene>
<name>A0A6C1B613_9RHOO</name>
<dbReference type="InterPro" id="IPR000836">
    <property type="entry name" value="PRTase_dom"/>
</dbReference>
<keyword evidence="6" id="KW-1185">Reference proteome</keyword>
<feature type="domain" description="Ribose-phosphate pyrophosphokinase N-terminal" evidence="4">
    <location>
        <begin position="5"/>
        <end position="113"/>
    </location>
</feature>
<evidence type="ECO:0000313" key="6">
    <source>
        <dbReference type="Proteomes" id="UP000501991"/>
    </source>
</evidence>
<dbReference type="EMBL" id="CP048836">
    <property type="protein sequence ID" value="QID19131.1"/>
    <property type="molecule type" value="Genomic_DNA"/>
</dbReference>
<dbReference type="EC" id="2.7.6.1" evidence="5"/>
<reference evidence="5 6" key="1">
    <citation type="submission" date="2020-02" db="EMBL/GenBank/DDBJ databases">
        <title>Nitrogenibacter mangrovi gen. nov., sp. nov. isolated from mangrove sediment, a denitrifying betaproteobacterium.</title>
        <authorList>
            <person name="Liao H."/>
            <person name="Tian Y."/>
        </authorList>
    </citation>
    <scope>NUCLEOTIDE SEQUENCE [LARGE SCALE GENOMIC DNA]</scope>
    <source>
        <strain evidence="5 6">M9-3-2</strain>
    </source>
</reference>
<dbReference type="Gene3D" id="3.40.50.2020">
    <property type="match status" value="2"/>
</dbReference>
<dbReference type="Pfam" id="PF00156">
    <property type="entry name" value="Pribosyltran"/>
    <property type="match status" value="1"/>
</dbReference>
<dbReference type="NCBIfam" id="TIGR01251">
    <property type="entry name" value="ribP_PPkin"/>
    <property type="match status" value="1"/>
</dbReference>
<dbReference type="Pfam" id="PF13793">
    <property type="entry name" value="Pribosyltran_N"/>
    <property type="match status" value="1"/>
</dbReference>
<dbReference type="Proteomes" id="UP000501991">
    <property type="component" value="Chromosome"/>
</dbReference>
<dbReference type="PANTHER" id="PTHR10210">
    <property type="entry name" value="RIBOSE-PHOSPHATE DIPHOSPHOKINASE FAMILY MEMBER"/>
    <property type="match status" value="1"/>
</dbReference>
<dbReference type="GO" id="GO:0002189">
    <property type="term" value="C:ribose phosphate diphosphokinase complex"/>
    <property type="evidence" value="ECO:0007669"/>
    <property type="project" value="TreeGrafter"/>
</dbReference>
<dbReference type="InterPro" id="IPR029057">
    <property type="entry name" value="PRTase-like"/>
</dbReference>
<dbReference type="GO" id="GO:0005737">
    <property type="term" value="C:cytoplasm"/>
    <property type="evidence" value="ECO:0007669"/>
    <property type="project" value="TreeGrafter"/>
</dbReference>
<evidence type="ECO:0000256" key="2">
    <source>
        <dbReference type="RuleBase" id="RU004324"/>
    </source>
</evidence>
<accession>A0A6C1B613</accession>
<organism evidence="5 6">
    <name type="scientific">Nitrogeniibacter mangrovi</name>
    <dbReference type="NCBI Taxonomy" id="2016596"/>
    <lineage>
        <taxon>Bacteria</taxon>
        <taxon>Pseudomonadati</taxon>
        <taxon>Pseudomonadota</taxon>
        <taxon>Betaproteobacteria</taxon>
        <taxon>Rhodocyclales</taxon>
        <taxon>Zoogloeaceae</taxon>
        <taxon>Nitrogeniibacter</taxon>
    </lineage>
</organism>
<protein>
    <submittedName>
        <fullName evidence="5">Ribose-phosphate diphosphokinase</fullName>
        <ecNumber evidence="5">2.7.6.1</ecNumber>
    </submittedName>
</protein>
<keyword evidence="1 2" id="KW-0545">Nucleotide biosynthesis</keyword>
<feature type="domain" description="Phosphoribosyltransferase" evidence="3">
    <location>
        <begin position="153"/>
        <end position="248"/>
    </location>
</feature>
<dbReference type="GO" id="GO:0004749">
    <property type="term" value="F:ribose phosphate diphosphokinase activity"/>
    <property type="evidence" value="ECO:0007669"/>
    <property type="project" value="UniProtKB-EC"/>
</dbReference>
<dbReference type="GO" id="GO:0006015">
    <property type="term" value="P:5-phosphoribose 1-diphosphate biosynthetic process"/>
    <property type="evidence" value="ECO:0007669"/>
    <property type="project" value="TreeGrafter"/>
</dbReference>
<keyword evidence="5" id="KW-0418">Kinase</keyword>
<comment type="similarity">
    <text evidence="2">Belongs to the ribose-phosphate pyrophosphokinase family.</text>
</comment>
<dbReference type="PANTHER" id="PTHR10210:SF41">
    <property type="entry name" value="RIBOSE-PHOSPHATE PYROPHOSPHOKINASE 1, CHLOROPLASTIC"/>
    <property type="match status" value="1"/>
</dbReference>
<dbReference type="AlphaFoldDB" id="A0A6C1B613"/>
<evidence type="ECO:0000256" key="1">
    <source>
        <dbReference type="ARBA" id="ARBA00022727"/>
    </source>
</evidence>
<evidence type="ECO:0000259" key="3">
    <source>
        <dbReference type="Pfam" id="PF00156"/>
    </source>
</evidence>
<dbReference type="GO" id="GO:0000287">
    <property type="term" value="F:magnesium ion binding"/>
    <property type="evidence" value="ECO:0007669"/>
    <property type="project" value="InterPro"/>
</dbReference>
<dbReference type="InterPro" id="IPR005946">
    <property type="entry name" value="Rib-P_diPkinase"/>
</dbReference>
<dbReference type="KEGG" id="azq:G3580_16805"/>
<dbReference type="SMART" id="SM01400">
    <property type="entry name" value="Pribosyltran_N"/>
    <property type="match status" value="1"/>
</dbReference>
<dbReference type="SUPFAM" id="SSF53271">
    <property type="entry name" value="PRTase-like"/>
    <property type="match status" value="2"/>
</dbReference>
<keyword evidence="5" id="KW-0808">Transferase</keyword>
<proteinExistence type="inferred from homology"/>
<evidence type="ECO:0000313" key="5">
    <source>
        <dbReference type="EMBL" id="QID19131.1"/>
    </source>
</evidence>
<evidence type="ECO:0000259" key="4">
    <source>
        <dbReference type="Pfam" id="PF13793"/>
    </source>
</evidence>
<dbReference type="GO" id="GO:0016301">
    <property type="term" value="F:kinase activity"/>
    <property type="evidence" value="ECO:0007669"/>
    <property type="project" value="UniProtKB-KW"/>
</dbReference>
<dbReference type="CDD" id="cd06223">
    <property type="entry name" value="PRTases_typeI"/>
    <property type="match status" value="1"/>
</dbReference>
<dbReference type="InterPro" id="IPR029099">
    <property type="entry name" value="Pribosyltran_N"/>
</dbReference>
<dbReference type="GO" id="GO:0006164">
    <property type="term" value="P:purine nucleotide biosynthetic process"/>
    <property type="evidence" value="ECO:0007669"/>
    <property type="project" value="TreeGrafter"/>
</dbReference>
<dbReference type="RefSeq" id="WP_173767437.1">
    <property type="nucleotide sequence ID" value="NZ_CP048836.1"/>
</dbReference>